<reference evidence="1" key="1">
    <citation type="submission" date="2014-11" db="EMBL/GenBank/DDBJ databases">
        <authorList>
            <person name="Amaro Gonzalez C."/>
        </authorList>
    </citation>
    <scope>NUCLEOTIDE SEQUENCE</scope>
</reference>
<protein>
    <submittedName>
        <fullName evidence="1">Uncharacterized protein</fullName>
    </submittedName>
</protein>
<organism evidence="1">
    <name type="scientific">Anguilla anguilla</name>
    <name type="common">European freshwater eel</name>
    <name type="synonym">Muraena anguilla</name>
    <dbReference type="NCBI Taxonomy" id="7936"/>
    <lineage>
        <taxon>Eukaryota</taxon>
        <taxon>Metazoa</taxon>
        <taxon>Chordata</taxon>
        <taxon>Craniata</taxon>
        <taxon>Vertebrata</taxon>
        <taxon>Euteleostomi</taxon>
        <taxon>Actinopterygii</taxon>
        <taxon>Neopterygii</taxon>
        <taxon>Teleostei</taxon>
        <taxon>Anguilliformes</taxon>
        <taxon>Anguillidae</taxon>
        <taxon>Anguilla</taxon>
    </lineage>
</organism>
<dbReference type="AlphaFoldDB" id="A0A0E9SUU6"/>
<sequence>MWCCFALGICANQRYQSIKCLGIFLPGLHLKSDLY</sequence>
<evidence type="ECO:0000313" key="1">
    <source>
        <dbReference type="EMBL" id="JAH45022.1"/>
    </source>
</evidence>
<name>A0A0E9SUU6_ANGAN</name>
<reference evidence="1" key="2">
    <citation type="journal article" date="2015" name="Fish Shellfish Immunol.">
        <title>Early steps in the European eel (Anguilla anguilla)-Vibrio vulnificus interaction in the gills: Role of the RtxA13 toxin.</title>
        <authorList>
            <person name="Callol A."/>
            <person name="Pajuelo D."/>
            <person name="Ebbesson L."/>
            <person name="Teles M."/>
            <person name="MacKenzie S."/>
            <person name="Amaro C."/>
        </authorList>
    </citation>
    <scope>NUCLEOTIDE SEQUENCE</scope>
</reference>
<proteinExistence type="predicted"/>
<dbReference type="EMBL" id="GBXM01063555">
    <property type="protein sequence ID" value="JAH45022.1"/>
    <property type="molecule type" value="Transcribed_RNA"/>
</dbReference>
<accession>A0A0E9SUU6</accession>